<evidence type="ECO:0000256" key="2">
    <source>
        <dbReference type="ARBA" id="ARBA00022737"/>
    </source>
</evidence>
<keyword evidence="9" id="KW-1185">Reference proteome</keyword>
<evidence type="ECO:0000259" key="7">
    <source>
        <dbReference type="PROSITE" id="PS51372"/>
    </source>
</evidence>
<dbReference type="Gene3D" id="1.10.10.10">
    <property type="entry name" value="Winged helix-like DNA-binding domain superfamily/Winged helix DNA-binding domain"/>
    <property type="match status" value="2"/>
</dbReference>
<keyword evidence="3" id="KW-0805">Transcription regulation</keyword>
<sequence>MAMTIEYRQALINYLLKHRDFSSGSELSAVLNVSIKTISRTAKRINSQSVNRPIIESKKGRGYRLNYQNYLEQSTQVKKFVNVSHLTSVERRAAILKRLLVAAPQKHQLSSVFGKFYVSDSVISSDLKILRKMLHKYNLQLKRRNEYIWIEGKETEIRRAINDLLVTDDVISISHFLQSNQLIQQQDVSFVMRQLRLIEEQMNSEIPYPYNVNLFSHLYILIERYHNVGSLIGKKFELQLDEKAKLRQHSKETKLCKEVICNLNTYLNTQLPKIEIYYLYQYLTSSRVDNIRIDRNEISKQVREITNCLIKKVTENQQYMHINNQKLFTSLAKHMKPLLNRLTNNIKVKNNLLEQIKLEYPRLFEVVKNASAYLTKKYLLNPIDENEVGFITVYFAQAAENMRPPINIMVVCTTGFGTAQLLRAKIEKRFSELNIVKLVAGRVLNVEVEKHPEVDLVVSTIKLPSNIEIPNLVVSAMFTMKDQECLEQEVDHIRREMMTQ</sequence>
<proteinExistence type="predicted"/>
<gene>
    <name evidence="8" type="ORF">FD50_GL000544</name>
</gene>
<protein>
    <submittedName>
        <fullName evidence="8">BglG family transcriptional antiterminator</fullName>
    </submittedName>
</protein>
<dbReference type="SUPFAM" id="SSF63520">
    <property type="entry name" value="PTS-regulatory domain, PRD"/>
    <property type="match status" value="2"/>
</dbReference>
<evidence type="ECO:0000259" key="6">
    <source>
        <dbReference type="PROSITE" id="PS51099"/>
    </source>
</evidence>
<dbReference type="PROSITE" id="PS51372">
    <property type="entry name" value="PRD_2"/>
    <property type="match status" value="2"/>
</dbReference>
<evidence type="ECO:0000256" key="1">
    <source>
        <dbReference type="ARBA" id="ARBA00022679"/>
    </source>
</evidence>
<dbReference type="AlphaFoldDB" id="A0A0R1UZI5"/>
<dbReference type="STRING" id="1423801.FD50_GL000544"/>
<dbReference type="PANTHER" id="PTHR30185">
    <property type="entry name" value="CRYPTIC BETA-GLUCOSIDE BGL OPERON ANTITERMINATOR"/>
    <property type="match status" value="1"/>
</dbReference>
<dbReference type="PROSITE" id="PS51099">
    <property type="entry name" value="PTS_EIIB_TYPE_2"/>
    <property type="match status" value="1"/>
</dbReference>
<dbReference type="InterPro" id="IPR013011">
    <property type="entry name" value="PTS_EIIB_2"/>
</dbReference>
<dbReference type="InterPro" id="IPR003501">
    <property type="entry name" value="PTS_EIIB_2/3"/>
</dbReference>
<feature type="domain" description="PRD" evidence="7">
    <location>
        <begin position="182"/>
        <end position="293"/>
    </location>
</feature>
<dbReference type="Pfam" id="PF00874">
    <property type="entry name" value="PRD"/>
    <property type="match status" value="2"/>
</dbReference>
<dbReference type="CDD" id="cd05568">
    <property type="entry name" value="PTS_IIB_bgl_like"/>
    <property type="match status" value="1"/>
</dbReference>
<keyword evidence="4" id="KW-0010">Activator</keyword>
<organism evidence="8 9">
    <name type="scientific">Liquorilactobacillus satsumensis DSM 16230 = JCM 12392</name>
    <dbReference type="NCBI Taxonomy" id="1423801"/>
    <lineage>
        <taxon>Bacteria</taxon>
        <taxon>Bacillati</taxon>
        <taxon>Bacillota</taxon>
        <taxon>Bacilli</taxon>
        <taxon>Lactobacillales</taxon>
        <taxon>Lactobacillaceae</taxon>
        <taxon>Liquorilactobacillus</taxon>
    </lineage>
</organism>
<dbReference type="InterPro" id="IPR013196">
    <property type="entry name" value="HTH_11"/>
</dbReference>
<keyword evidence="5" id="KW-0804">Transcription</keyword>
<name>A0A0R1UZI5_9LACO</name>
<dbReference type="EMBL" id="AZFQ01000036">
    <property type="protein sequence ID" value="KRL98736.1"/>
    <property type="molecule type" value="Genomic_DNA"/>
</dbReference>
<reference evidence="8 9" key="1">
    <citation type="journal article" date="2015" name="Genome Announc.">
        <title>Expanding the biotechnology potential of lactobacilli through comparative genomics of 213 strains and associated genera.</title>
        <authorList>
            <person name="Sun Z."/>
            <person name="Harris H.M."/>
            <person name="McCann A."/>
            <person name="Guo C."/>
            <person name="Argimon S."/>
            <person name="Zhang W."/>
            <person name="Yang X."/>
            <person name="Jeffery I.B."/>
            <person name="Cooney J.C."/>
            <person name="Kagawa T.F."/>
            <person name="Liu W."/>
            <person name="Song Y."/>
            <person name="Salvetti E."/>
            <person name="Wrobel A."/>
            <person name="Rasinkangas P."/>
            <person name="Parkhill J."/>
            <person name="Rea M.C."/>
            <person name="O'Sullivan O."/>
            <person name="Ritari J."/>
            <person name="Douillard F.P."/>
            <person name="Paul Ross R."/>
            <person name="Yang R."/>
            <person name="Briner A.E."/>
            <person name="Felis G.E."/>
            <person name="de Vos W.M."/>
            <person name="Barrangou R."/>
            <person name="Klaenhammer T.R."/>
            <person name="Caufield P.W."/>
            <person name="Cui Y."/>
            <person name="Zhang H."/>
            <person name="O'Toole P.W."/>
        </authorList>
    </citation>
    <scope>NUCLEOTIDE SEQUENCE [LARGE SCALE GENOMIC DNA]</scope>
    <source>
        <strain evidence="8 9">DSM 16230</strain>
    </source>
</reference>
<evidence type="ECO:0000313" key="9">
    <source>
        <dbReference type="Proteomes" id="UP000051166"/>
    </source>
</evidence>
<dbReference type="PANTHER" id="PTHR30185:SF18">
    <property type="entry name" value="TRANSCRIPTIONAL REGULATOR MTLR"/>
    <property type="match status" value="1"/>
</dbReference>
<keyword evidence="1" id="KW-0808">Transferase</keyword>
<dbReference type="Gene3D" id="3.40.50.2300">
    <property type="match status" value="1"/>
</dbReference>
<dbReference type="InterPro" id="IPR050661">
    <property type="entry name" value="BglG_antiterminators"/>
</dbReference>
<comment type="caution">
    <text evidence="8">The sequence shown here is derived from an EMBL/GenBank/DDBJ whole genome shotgun (WGS) entry which is preliminary data.</text>
</comment>
<dbReference type="InterPro" id="IPR036634">
    <property type="entry name" value="PRD_sf"/>
</dbReference>
<dbReference type="Gene3D" id="1.10.1790.10">
    <property type="entry name" value="PRD domain"/>
    <property type="match status" value="2"/>
</dbReference>
<accession>A0A0R1UZI5</accession>
<feature type="domain" description="PTS EIIB type-2" evidence="6">
    <location>
        <begin position="406"/>
        <end position="498"/>
    </location>
</feature>
<dbReference type="InterPro" id="IPR007737">
    <property type="entry name" value="Mga_HTH"/>
</dbReference>
<dbReference type="InterPro" id="IPR036095">
    <property type="entry name" value="PTS_EIIB-like_sf"/>
</dbReference>
<dbReference type="GO" id="GO:0008982">
    <property type="term" value="F:protein-N(PI)-phosphohistidine-sugar phosphotransferase activity"/>
    <property type="evidence" value="ECO:0007669"/>
    <property type="project" value="InterPro"/>
</dbReference>
<dbReference type="InterPro" id="IPR011608">
    <property type="entry name" value="PRD"/>
</dbReference>
<evidence type="ECO:0000256" key="3">
    <source>
        <dbReference type="ARBA" id="ARBA00023015"/>
    </source>
</evidence>
<dbReference type="Pfam" id="PF02302">
    <property type="entry name" value="PTS_IIB"/>
    <property type="match status" value="1"/>
</dbReference>
<dbReference type="Pfam" id="PF05043">
    <property type="entry name" value="Mga"/>
    <property type="match status" value="1"/>
</dbReference>
<dbReference type="GO" id="GO:0006355">
    <property type="term" value="P:regulation of DNA-templated transcription"/>
    <property type="evidence" value="ECO:0007669"/>
    <property type="project" value="InterPro"/>
</dbReference>
<evidence type="ECO:0000256" key="4">
    <source>
        <dbReference type="ARBA" id="ARBA00023159"/>
    </source>
</evidence>
<evidence type="ECO:0000256" key="5">
    <source>
        <dbReference type="ARBA" id="ARBA00023163"/>
    </source>
</evidence>
<dbReference type="PATRIC" id="fig|1423801.4.peg.553"/>
<dbReference type="SUPFAM" id="SSF52794">
    <property type="entry name" value="PTS system IIB component-like"/>
    <property type="match status" value="1"/>
</dbReference>
<dbReference type="Proteomes" id="UP000051166">
    <property type="component" value="Unassembled WGS sequence"/>
</dbReference>
<dbReference type="GO" id="GO:0009401">
    <property type="term" value="P:phosphoenolpyruvate-dependent sugar phosphotransferase system"/>
    <property type="evidence" value="ECO:0007669"/>
    <property type="project" value="InterPro"/>
</dbReference>
<dbReference type="Pfam" id="PF08279">
    <property type="entry name" value="HTH_11"/>
    <property type="match status" value="1"/>
</dbReference>
<evidence type="ECO:0000313" key="8">
    <source>
        <dbReference type="EMBL" id="KRL98736.1"/>
    </source>
</evidence>
<feature type="domain" description="PRD" evidence="7">
    <location>
        <begin position="297"/>
        <end position="405"/>
    </location>
</feature>
<dbReference type="InterPro" id="IPR036388">
    <property type="entry name" value="WH-like_DNA-bd_sf"/>
</dbReference>
<keyword evidence="2" id="KW-0677">Repeat</keyword>